<reference evidence="2 3" key="1">
    <citation type="submission" date="2020-08" db="EMBL/GenBank/DDBJ databases">
        <title>Genomic Encyclopedia of Type Strains, Phase III (KMG-III): the genomes of soil and plant-associated and newly described type strains.</title>
        <authorList>
            <person name="Whitman W."/>
        </authorList>
    </citation>
    <scope>NUCLEOTIDE SEQUENCE [LARGE SCALE GENOMIC DNA]</scope>
    <source>
        <strain evidence="2 3">CECT 8712</strain>
    </source>
</reference>
<organism evidence="2 3">
    <name type="scientific">Nocardiopsis algeriensis</name>
    <dbReference type="NCBI Taxonomy" id="1478215"/>
    <lineage>
        <taxon>Bacteria</taxon>
        <taxon>Bacillati</taxon>
        <taxon>Actinomycetota</taxon>
        <taxon>Actinomycetes</taxon>
        <taxon>Streptosporangiales</taxon>
        <taxon>Nocardiopsidaceae</taxon>
        <taxon>Nocardiopsis</taxon>
    </lineage>
</organism>
<dbReference type="RefSeq" id="WP_343065070.1">
    <property type="nucleotide sequence ID" value="NZ_JACHJO010000011.1"/>
</dbReference>
<proteinExistence type="predicted"/>
<accession>A0A841IZA3</accession>
<protein>
    <submittedName>
        <fullName evidence="2">Uncharacterized protein</fullName>
    </submittedName>
</protein>
<keyword evidence="3" id="KW-1185">Reference proteome</keyword>
<feature type="region of interest" description="Disordered" evidence="1">
    <location>
        <begin position="698"/>
        <end position="745"/>
    </location>
</feature>
<feature type="compositionally biased region" description="Basic and acidic residues" evidence="1">
    <location>
        <begin position="48"/>
        <end position="67"/>
    </location>
</feature>
<evidence type="ECO:0000313" key="2">
    <source>
        <dbReference type="EMBL" id="MBB6121588.1"/>
    </source>
</evidence>
<gene>
    <name evidence="2" type="ORF">FHS13_003562</name>
</gene>
<comment type="caution">
    <text evidence="2">The sequence shown here is derived from an EMBL/GenBank/DDBJ whole genome shotgun (WGS) entry which is preliminary data.</text>
</comment>
<feature type="compositionally biased region" description="Basic and acidic residues" evidence="1">
    <location>
        <begin position="730"/>
        <end position="745"/>
    </location>
</feature>
<feature type="region of interest" description="Disordered" evidence="1">
    <location>
        <begin position="1"/>
        <end position="67"/>
    </location>
</feature>
<dbReference type="EMBL" id="JACHJO010000011">
    <property type="protein sequence ID" value="MBB6121588.1"/>
    <property type="molecule type" value="Genomic_DNA"/>
</dbReference>
<dbReference type="AlphaFoldDB" id="A0A841IZA3"/>
<evidence type="ECO:0000313" key="3">
    <source>
        <dbReference type="Proteomes" id="UP000536604"/>
    </source>
</evidence>
<sequence length="745" mass="83635">MKENEEGAASVPVPGTLFSRLRESGKQEAGQTVQGEQGDDPSTGMSAAERRAERKKERQLGGTFDDHPHLLALKPRERYVFRSDYFQIDDHHACVLGFFHDDGARDDFSAFWGINRIPAGLPEDVTVVVLEQVRRMGEKWIEDRIKTAEKLDRLEEGEQAQSGTMSSRRRAAKVSDDIEIVSGEIQDGASYLHVHNRLLVKAPSLEVLDDAVERIGRLYIDRFGTLKVAAYPGEQRQELSNLFGKNERKRGRGFHFTSVEFAGSHSLVTNGLNDPAGEYVGFMVGDVNNSAVLFDVNAYDHHVVVADSTVNPVLDRAHVPDMWGSKISQAALLSNARTVHIVLDGARLDDLGPRLDALTARLDMNSGDINMFEMFGSQENELSIFPAHLEKVVLMAEQAYETTDQDRSIIRGSLKETLTQFYIDKGMWARNAKHNRDRLRVVGVPHTQVPRLQDIVTYFDTQYRALANSTARDDEALHAYNILRLVFKDLLDNNGDLFNTHTNDEIDGVADARRVLYDFSRLLKRGKGVAMAQLVNVIGFAVDNLGLGDTVIIHGTESIDNRVKGYLTEQFEHLFLRGGRVAYLYNDVDKMLADSAFNRFDAADWTVLGPMRDATVTEYQRQLHQDIPPDLERLVTTRGENLAYLRRGHTNVVFHMDLALGVNPARAERRAELLAAGRRGRTERQQSSAVMAAKGEIAEQRAQRVAATGAEARLRAERMKPARKPTRRLGRQDQLKPGDRTIRDQ</sequence>
<name>A0A841IZA3_9ACTN</name>
<evidence type="ECO:0000256" key="1">
    <source>
        <dbReference type="SAM" id="MobiDB-lite"/>
    </source>
</evidence>
<dbReference type="Proteomes" id="UP000536604">
    <property type="component" value="Unassembled WGS sequence"/>
</dbReference>